<evidence type="ECO:0000256" key="18">
    <source>
        <dbReference type="RuleBase" id="RU000579"/>
    </source>
</evidence>
<dbReference type="InterPro" id="IPR045865">
    <property type="entry name" value="ACT-like_dom_sf"/>
</dbReference>
<keyword evidence="9" id="KW-0479">Metal-binding</keyword>
<feature type="binding site" evidence="17">
    <location>
        <position position="200"/>
    </location>
    <ligand>
        <name>L-homoserine</name>
        <dbReference type="ChEBI" id="CHEBI:57476"/>
    </ligand>
</feature>
<dbReference type="CDD" id="cd04881">
    <property type="entry name" value="ACT_HSDH-Hom"/>
    <property type="match status" value="1"/>
</dbReference>
<dbReference type="Pfam" id="PF00742">
    <property type="entry name" value="Homoserine_dh"/>
    <property type="match status" value="1"/>
</dbReference>
<dbReference type="FunFam" id="3.40.50.720:FF:000062">
    <property type="entry name" value="Homoserine dehydrogenase"/>
    <property type="match status" value="1"/>
</dbReference>
<dbReference type="GO" id="GO:0004412">
    <property type="term" value="F:homoserine dehydrogenase activity"/>
    <property type="evidence" value="ECO:0007669"/>
    <property type="project" value="UniProtKB-EC"/>
</dbReference>
<dbReference type="InterPro" id="IPR019811">
    <property type="entry name" value="HDH_CS"/>
</dbReference>
<keyword evidence="14 18" id="KW-0486">Methionine biosynthesis</keyword>
<dbReference type="PANTHER" id="PTHR43331">
    <property type="entry name" value="HOMOSERINE DEHYDROGENASE"/>
    <property type="match status" value="1"/>
</dbReference>
<protein>
    <recommendedName>
        <fullName evidence="6 18">Homoserine dehydrogenase</fullName>
        <ecNumber evidence="5 18">1.1.1.3</ecNumber>
    </recommendedName>
</protein>
<keyword evidence="22" id="KW-1185">Reference proteome</keyword>
<name>C6LIZ4_9FIRM</name>
<dbReference type="InterPro" id="IPR002912">
    <property type="entry name" value="ACT_dom"/>
</dbReference>
<evidence type="ECO:0000256" key="16">
    <source>
        <dbReference type="PIRSR" id="PIRSR000098-1"/>
    </source>
</evidence>
<dbReference type="Pfam" id="PF03447">
    <property type="entry name" value="NAD_binding_3"/>
    <property type="match status" value="1"/>
</dbReference>
<dbReference type="InterPro" id="IPR005106">
    <property type="entry name" value="Asp/hSer_DH_NAD-bd"/>
</dbReference>
<dbReference type="PANTHER" id="PTHR43331:SF1">
    <property type="entry name" value="HOMOSERINE DEHYDROGENASE"/>
    <property type="match status" value="1"/>
</dbReference>
<evidence type="ECO:0000256" key="15">
    <source>
        <dbReference type="ARBA" id="ARBA00048841"/>
    </source>
</evidence>
<evidence type="ECO:0000256" key="8">
    <source>
        <dbReference type="ARBA" id="ARBA00022697"/>
    </source>
</evidence>
<reference evidence="21" key="1">
    <citation type="submission" date="2009-07" db="EMBL/GenBank/DDBJ databases">
        <authorList>
            <person name="Weinstock G."/>
            <person name="Sodergren E."/>
            <person name="Clifton S."/>
            <person name="Fulton L."/>
            <person name="Fulton B."/>
            <person name="Courtney L."/>
            <person name="Fronick C."/>
            <person name="Harrison M."/>
            <person name="Strong C."/>
            <person name="Farmer C."/>
            <person name="Delahaunty K."/>
            <person name="Markovic C."/>
            <person name="Hall O."/>
            <person name="Minx P."/>
            <person name="Tomlinson C."/>
            <person name="Mitreva M."/>
            <person name="Nelson J."/>
            <person name="Hou S."/>
            <person name="Wollam A."/>
            <person name="Pepin K.H."/>
            <person name="Johnson M."/>
            <person name="Bhonagiri V."/>
            <person name="Nash W.E."/>
            <person name="Warren W."/>
            <person name="Chinwalla A."/>
            <person name="Mardis E.R."/>
            <person name="Wilson R.K."/>
        </authorList>
    </citation>
    <scope>NUCLEOTIDE SEQUENCE [LARGE SCALE GENOMIC DNA]</scope>
    <source>
        <strain evidence="21">DSM 14469</strain>
    </source>
</reference>
<proteinExistence type="inferred from homology"/>
<evidence type="ECO:0000256" key="9">
    <source>
        <dbReference type="ARBA" id="ARBA00022723"/>
    </source>
</evidence>
<keyword evidence="10 17" id="KW-0521">NADP</keyword>
<dbReference type="PROSITE" id="PS01042">
    <property type="entry name" value="HOMOSER_DHGENASE"/>
    <property type="match status" value="1"/>
</dbReference>
<evidence type="ECO:0000256" key="10">
    <source>
        <dbReference type="ARBA" id="ARBA00022857"/>
    </source>
</evidence>
<evidence type="ECO:0000256" key="12">
    <source>
        <dbReference type="ARBA" id="ARBA00023027"/>
    </source>
</evidence>
<evidence type="ECO:0000256" key="11">
    <source>
        <dbReference type="ARBA" id="ARBA00023002"/>
    </source>
</evidence>
<evidence type="ECO:0000256" key="6">
    <source>
        <dbReference type="ARBA" id="ARBA00013376"/>
    </source>
</evidence>
<dbReference type="InterPro" id="IPR036291">
    <property type="entry name" value="NAD(P)-bd_dom_sf"/>
</dbReference>
<dbReference type="Gene3D" id="3.40.50.720">
    <property type="entry name" value="NAD(P)-binding Rossmann-like Domain"/>
    <property type="match status" value="1"/>
</dbReference>
<feature type="binding site" evidence="17">
    <location>
        <position position="115"/>
    </location>
    <ligand>
        <name>NADPH</name>
        <dbReference type="ChEBI" id="CHEBI:57783"/>
    </ligand>
</feature>
<evidence type="ECO:0000256" key="1">
    <source>
        <dbReference type="ARBA" id="ARBA00001920"/>
    </source>
</evidence>
<feature type="binding site" evidence="17">
    <location>
        <begin position="20"/>
        <end position="27"/>
    </location>
    <ligand>
        <name>NADP(+)</name>
        <dbReference type="ChEBI" id="CHEBI:58349"/>
    </ligand>
</feature>
<evidence type="ECO:0000256" key="2">
    <source>
        <dbReference type="ARBA" id="ARBA00005056"/>
    </source>
</evidence>
<comment type="similarity">
    <text evidence="4 19">Belongs to the homoserine dehydrogenase family.</text>
</comment>
<evidence type="ECO:0000313" key="22">
    <source>
        <dbReference type="Proteomes" id="UP000005561"/>
    </source>
</evidence>
<comment type="cofactor">
    <cofactor evidence="1">
        <name>a metal cation</name>
        <dbReference type="ChEBI" id="CHEBI:25213"/>
    </cofactor>
</comment>
<evidence type="ECO:0000256" key="5">
    <source>
        <dbReference type="ARBA" id="ARBA00013213"/>
    </source>
</evidence>
<dbReference type="STRING" id="168384.SAMN05660368_00779"/>
<organism evidence="21 22">
    <name type="scientific">Marvinbryantia formatexigens DSM 14469</name>
    <dbReference type="NCBI Taxonomy" id="478749"/>
    <lineage>
        <taxon>Bacteria</taxon>
        <taxon>Bacillati</taxon>
        <taxon>Bacillota</taxon>
        <taxon>Clostridia</taxon>
        <taxon>Lachnospirales</taxon>
        <taxon>Lachnospiraceae</taxon>
        <taxon>Marvinbryantia</taxon>
    </lineage>
</organism>
<keyword evidence="7 18" id="KW-0028">Amino-acid biosynthesis</keyword>
<dbReference type="Proteomes" id="UP000005561">
    <property type="component" value="Unassembled WGS sequence"/>
</dbReference>
<dbReference type="SUPFAM" id="SSF55347">
    <property type="entry name" value="Glyceraldehyde-3-phosphate dehydrogenase-like, C-terminal domain"/>
    <property type="match status" value="1"/>
</dbReference>
<dbReference type="GO" id="GO:0009088">
    <property type="term" value="P:threonine biosynthetic process"/>
    <property type="evidence" value="ECO:0007669"/>
    <property type="project" value="UniProtKB-UniPathway"/>
</dbReference>
<keyword evidence="12" id="KW-0520">NAD</keyword>
<dbReference type="PROSITE" id="PS51671">
    <property type="entry name" value="ACT"/>
    <property type="match status" value="1"/>
</dbReference>
<comment type="catalytic activity">
    <reaction evidence="15">
        <text>L-homoserine + NADP(+) = L-aspartate 4-semialdehyde + NADPH + H(+)</text>
        <dbReference type="Rhea" id="RHEA:15761"/>
        <dbReference type="ChEBI" id="CHEBI:15378"/>
        <dbReference type="ChEBI" id="CHEBI:57476"/>
        <dbReference type="ChEBI" id="CHEBI:57783"/>
        <dbReference type="ChEBI" id="CHEBI:58349"/>
        <dbReference type="ChEBI" id="CHEBI:537519"/>
        <dbReference type="EC" id="1.1.1.3"/>
    </reaction>
    <physiologicalReaction direction="right-to-left" evidence="15">
        <dbReference type="Rhea" id="RHEA:15763"/>
    </physiologicalReaction>
</comment>
<comment type="pathway">
    <text evidence="2 18">Amino-acid biosynthesis; L-threonine biosynthesis; L-threonine from L-aspartate: step 3/5.</text>
</comment>
<evidence type="ECO:0000256" key="19">
    <source>
        <dbReference type="RuleBase" id="RU004171"/>
    </source>
</evidence>
<dbReference type="Gene3D" id="3.30.360.10">
    <property type="entry name" value="Dihydrodipicolinate Reductase, domain 2"/>
    <property type="match status" value="1"/>
</dbReference>
<accession>C6LIZ4</accession>
<evidence type="ECO:0000256" key="7">
    <source>
        <dbReference type="ARBA" id="ARBA00022605"/>
    </source>
</evidence>
<dbReference type="AlphaFoldDB" id="C6LIZ4"/>
<evidence type="ECO:0000259" key="20">
    <source>
        <dbReference type="PROSITE" id="PS51671"/>
    </source>
</evidence>
<dbReference type="Pfam" id="PF01842">
    <property type="entry name" value="ACT"/>
    <property type="match status" value="1"/>
</dbReference>
<gene>
    <name evidence="21" type="ORF">BRYFOR_08628</name>
</gene>
<feature type="domain" description="ACT" evidence="20">
    <location>
        <begin position="360"/>
        <end position="436"/>
    </location>
</feature>
<keyword evidence="13" id="KW-0915">Sodium</keyword>
<dbReference type="UniPathway" id="UPA00051">
    <property type="reaction ID" value="UER00465"/>
</dbReference>
<dbReference type="SUPFAM" id="SSF55021">
    <property type="entry name" value="ACT-like"/>
    <property type="match status" value="1"/>
</dbReference>
<dbReference type="Gene3D" id="3.30.70.260">
    <property type="match status" value="1"/>
</dbReference>
<dbReference type="SUPFAM" id="SSF51735">
    <property type="entry name" value="NAD(P)-binding Rossmann-fold domains"/>
    <property type="match status" value="1"/>
</dbReference>
<dbReference type="GO" id="GO:0046872">
    <property type="term" value="F:metal ion binding"/>
    <property type="evidence" value="ECO:0007669"/>
    <property type="project" value="UniProtKB-KW"/>
</dbReference>
<comment type="pathway">
    <text evidence="3 18">Amino-acid biosynthesis; L-methionine biosynthesis via de novo pathway; L-homoserine from L-aspartate: step 3/3.</text>
</comment>
<dbReference type="EC" id="1.1.1.3" evidence="5 18"/>
<dbReference type="GO" id="GO:0050661">
    <property type="term" value="F:NADP binding"/>
    <property type="evidence" value="ECO:0007669"/>
    <property type="project" value="InterPro"/>
</dbReference>
<dbReference type="PIRSF" id="PIRSF000098">
    <property type="entry name" value="Homoser_dehydrog"/>
    <property type="match status" value="1"/>
</dbReference>
<feature type="active site" description="Proton donor" evidence="16">
    <location>
        <position position="215"/>
    </location>
</feature>
<comment type="caution">
    <text evidence="21">The sequence shown here is derived from an EMBL/GenBank/DDBJ whole genome shotgun (WGS) entry which is preliminary data.</text>
</comment>
<dbReference type="InterPro" id="IPR001342">
    <property type="entry name" value="HDH_cat"/>
</dbReference>
<dbReference type="eggNOG" id="COG0460">
    <property type="taxonomic scope" value="Bacteria"/>
</dbReference>
<evidence type="ECO:0000256" key="13">
    <source>
        <dbReference type="ARBA" id="ARBA00023053"/>
    </source>
</evidence>
<evidence type="ECO:0000256" key="14">
    <source>
        <dbReference type="ARBA" id="ARBA00023167"/>
    </source>
</evidence>
<keyword evidence="11 18" id="KW-0560">Oxidoreductase</keyword>
<evidence type="ECO:0000256" key="4">
    <source>
        <dbReference type="ARBA" id="ARBA00006753"/>
    </source>
</evidence>
<dbReference type="GO" id="GO:0009086">
    <property type="term" value="P:methionine biosynthetic process"/>
    <property type="evidence" value="ECO:0007669"/>
    <property type="project" value="UniProtKB-KW"/>
</dbReference>
<evidence type="ECO:0000256" key="17">
    <source>
        <dbReference type="PIRSR" id="PIRSR000098-2"/>
    </source>
</evidence>
<dbReference type="FunFam" id="3.30.360.10:FF:000005">
    <property type="entry name" value="Homoserine dehydrogenase"/>
    <property type="match status" value="1"/>
</dbReference>
<dbReference type="UniPathway" id="UPA00050">
    <property type="reaction ID" value="UER00063"/>
</dbReference>
<evidence type="ECO:0000256" key="3">
    <source>
        <dbReference type="ARBA" id="ARBA00005062"/>
    </source>
</evidence>
<dbReference type="EMBL" id="ACCL02000019">
    <property type="protein sequence ID" value="EET59314.1"/>
    <property type="molecule type" value="Genomic_DNA"/>
</dbReference>
<dbReference type="NCBIfam" id="NF004976">
    <property type="entry name" value="PRK06349.1"/>
    <property type="match status" value="1"/>
</dbReference>
<evidence type="ECO:0000313" key="21">
    <source>
        <dbReference type="EMBL" id="EET59314.1"/>
    </source>
</evidence>
<keyword evidence="8 18" id="KW-0791">Threonine biosynthesis</keyword>
<dbReference type="InterPro" id="IPR016204">
    <property type="entry name" value="HDH"/>
</dbReference>
<sequence length="436" mass="48008">MLRKEKRTDMRDNKIQIALLGLGTVGTGVYKVLESQKEEMLPKLGVELEVKKILVRNLEKAAAKVDRSLLTNNWQEIVEDEEIDIVIEVMGGMEPARTYMLEALRAGKNVVTANKDLIATDGKTLMDAAKEAQRDFFFEASVAGGIPIIRPLKQSLEGNHISEIVGIVNGTTNFILTKMTEENMEFDEALALATKLGYAEADPTADIEGLDAARKIAILASIAFNSRVTFSDVYTEGITKVTARDIRYAGEMGCVIKLVGVARSTQTGIEVSVHPMLIDSRHPLASVNDSYNAVFVHGDAVGDTMFYGRGAGELPTASAVVGDVFDIAKNMLYHCTGHVNCTCYKTIPVKKMDDIVSRYFMRLQVEDRPGVLAGVTSVFGNNNVSIEQFIQKRKEGTLAEIVVITEEVVERNFNDSLKILRTMSMIKEISAVIRVY</sequence>